<gene>
    <name evidence="2" type="ORF">GKE73_03240</name>
</gene>
<protein>
    <submittedName>
        <fullName evidence="2">Autotransporter domain-containing protein</fullName>
    </submittedName>
</protein>
<organism evidence="2 3">
    <name type="scientific">Paludibacterium denitrificans</name>
    <dbReference type="NCBI Taxonomy" id="2675226"/>
    <lineage>
        <taxon>Bacteria</taxon>
        <taxon>Pseudomonadati</taxon>
        <taxon>Pseudomonadota</taxon>
        <taxon>Betaproteobacteria</taxon>
        <taxon>Neisseriales</taxon>
        <taxon>Chromobacteriaceae</taxon>
        <taxon>Paludibacterium</taxon>
    </lineage>
</organism>
<evidence type="ECO:0000313" key="3">
    <source>
        <dbReference type="Proteomes" id="UP000446658"/>
    </source>
</evidence>
<comment type="caution">
    <text evidence="2">The sequence shown here is derived from an EMBL/GenBank/DDBJ whole genome shotgun (WGS) entry which is preliminary data.</text>
</comment>
<dbReference type="Proteomes" id="UP000446658">
    <property type="component" value="Unassembled WGS sequence"/>
</dbReference>
<accession>A0A844GBE3</accession>
<dbReference type="AlphaFoldDB" id="A0A844GBE3"/>
<dbReference type="InterPro" id="IPR036709">
    <property type="entry name" value="Autotransporte_beta_dom_sf"/>
</dbReference>
<dbReference type="NCBIfam" id="TIGR01414">
    <property type="entry name" value="autotrans_barl"/>
    <property type="match status" value="1"/>
</dbReference>
<evidence type="ECO:0000313" key="2">
    <source>
        <dbReference type="EMBL" id="MTD32670.1"/>
    </source>
</evidence>
<proteinExistence type="predicted"/>
<dbReference type="Pfam" id="PF03797">
    <property type="entry name" value="Autotransporter"/>
    <property type="match status" value="1"/>
</dbReference>
<feature type="domain" description="Autotransporter" evidence="1">
    <location>
        <begin position="28"/>
        <end position="174"/>
    </location>
</feature>
<name>A0A844GBE3_9NEIS</name>
<evidence type="ECO:0000259" key="1">
    <source>
        <dbReference type="Pfam" id="PF03797"/>
    </source>
</evidence>
<dbReference type="SUPFAM" id="SSF103515">
    <property type="entry name" value="Autotransporter"/>
    <property type="match status" value="1"/>
</dbReference>
<dbReference type="InterPro" id="IPR005546">
    <property type="entry name" value="Autotransporte_beta"/>
</dbReference>
<dbReference type="EMBL" id="WLYX01000001">
    <property type="protein sequence ID" value="MTD32670.1"/>
    <property type="molecule type" value="Genomic_DNA"/>
</dbReference>
<keyword evidence="3" id="KW-1185">Reference proteome</keyword>
<sequence>MVVSIWTACCLTVRQTGRPRRSDPLRLTGGLSTSTNGSNSLASLGVHLPLAIGSGVIQPFAKIIWQNSKRDSVNEGSSSPSALSLDSYNATGVRSMVGLAGKSLQQDPLKAAFTYQYSVAVGNDSGSLTRPEIQNSMTGLDFTTVAPHVGRNFVQTKLSATAKVGKQAYIYGGVSSELAKGKNEYGATSLRVSF</sequence>
<dbReference type="Gene3D" id="2.40.128.130">
    <property type="entry name" value="Autotransporter beta-domain"/>
    <property type="match status" value="1"/>
</dbReference>
<dbReference type="InterPro" id="IPR006315">
    <property type="entry name" value="OM_autotransptr_brl_dom"/>
</dbReference>
<reference evidence="2 3" key="1">
    <citation type="submission" date="2019-11" db="EMBL/GenBank/DDBJ databases">
        <title>Draft genome sequence of Paludibacterium sp. dN18-1.</title>
        <authorList>
            <person name="Im W.-T."/>
        </authorList>
    </citation>
    <scope>NUCLEOTIDE SEQUENCE [LARGE SCALE GENOMIC DNA]</scope>
    <source>
        <strain evidence="3">dN 18-1</strain>
    </source>
</reference>
<dbReference type="GO" id="GO:0019867">
    <property type="term" value="C:outer membrane"/>
    <property type="evidence" value="ECO:0007669"/>
    <property type="project" value="InterPro"/>
</dbReference>